<reference evidence="12" key="1">
    <citation type="submission" date="2017-08" db="EMBL/GenBank/DDBJ databases">
        <title>A dynamic microbial community with high functional redundancy inhabits the cold, oxic subseafloor aquifer.</title>
        <authorList>
            <person name="Tully B.J."/>
            <person name="Wheat C.G."/>
            <person name="Glazer B.T."/>
            <person name="Huber J.A."/>
        </authorList>
    </citation>
    <scope>NUCLEOTIDE SEQUENCE [LARGE SCALE GENOMIC DNA]</scope>
</reference>
<sequence length="557" mass="64205">MQQVFEFDDIVLSELALEWGQSETTKGQIYTDPIVIRFILNLLGDGSEQLKNKKFLEPSCGEGEFILEITKRLIRSSHGKPRLVELYGTVTAYDIVSKSIDIAKKNIGSYLKSEGYKQEEINPLLESWFHHGDFLLSAITDEFDYVVGNPPYVRVENIPKPLLREYRARYSSMGNRADLYIPFFEKSLSLLKAGGKLNFICTDRWTKNTYGKQLRQIISRAYNLDLFVDLYGGDFFHKKVSTYPAITQISNRNGKAHQTVVAYNPNLSDKTYQHLRDLIDHKNIEPLGNIQIRDDIVCSDHPWLITADSEINLIRKLEAKFPLLEDVGCKVHIGAATGCNDIFVVKKDQLDVEPSRLLPVITAEEVKDNEVQWKERYIINTYDQNGVIDLEQFPKLLKYLEAHKERLSNRHVAKKSPKNWFKTIDRVYPERAATPKLLIPDIKSKPVIIYDEGLFHPNNSIYYIISKKWDIFALRAVLLSGMSQLFVKAYTTKIANGYFRFQAQYLRKIRIPEWDAVNKEIKAGLIKAGRESDFDSCTYYVSLLYELTEAETLQIRG</sequence>
<feature type="domain" description="TaqI-like C-terminal specificity" evidence="10">
    <location>
        <begin position="359"/>
        <end position="509"/>
    </location>
</feature>
<evidence type="ECO:0000256" key="8">
    <source>
        <dbReference type="ARBA" id="ARBA00047942"/>
    </source>
</evidence>
<dbReference type="Pfam" id="PF07669">
    <property type="entry name" value="Eco57I"/>
    <property type="match status" value="1"/>
</dbReference>
<accession>A0A2A4T7Y7</accession>
<dbReference type="InterPro" id="IPR050953">
    <property type="entry name" value="N4_N6_ade-DNA_methylase"/>
</dbReference>
<evidence type="ECO:0000259" key="9">
    <source>
        <dbReference type="Pfam" id="PF07669"/>
    </source>
</evidence>
<dbReference type="GO" id="GO:0009007">
    <property type="term" value="F:site-specific DNA-methyltransferase (adenine-specific) activity"/>
    <property type="evidence" value="ECO:0007669"/>
    <property type="project" value="UniProtKB-EC"/>
</dbReference>
<evidence type="ECO:0000259" key="10">
    <source>
        <dbReference type="Pfam" id="PF12950"/>
    </source>
</evidence>
<keyword evidence="5" id="KW-0949">S-adenosyl-L-methionine</keyword>
<comment type="catalytic activity">
    <reaction evidence="8">
        <text>a 2'-deoxyadenosine in DNA + S-adenosyl-L-methionine = an N(6)-methyl-2'-deoxyadenosine in DNA + S-adenosyl-L-homocysteine + H(+)</text>
        <dbReference type="Rhea" id="RHEA:15197"/>
        <dbReference type="Rhea" id="RHEA-COMP:12418"/>
        <dbReference type="Rhea" id="RHEA-COMP:12419"/>
        <dbReference type="ChEBI" id="CHEBI:15378"/>
        <dbReference type="ChEBI" id="CHEBI:57856"/>
        <dbReference type="ChEBI" id="CHEBI:59789"/>
        <dbReference type="ChEBI" id="CHEBI:90615"/>
        <dbReference type="ChEBI" id="CHEBI:90616"/>
        <dbReference type="EC" id="2.1.1.72"/>
    </reaction>
</comment>
<dbReference type="InterPro" id="IPR011639">
    <property type="entry name" value="MethylTrfase_TaqI-like_dom"/>
</dbReference>
<proteinExistence type="inferred from homology"/>
<comment type="caution">
    <text evidence="11">The sequence shown here is derived from an EMBL/GenBank/DDBJ whole genome shotgun (WGS) entry which is preliminary data.</text>
</comment>
<evidence type="ECO:0000313" key="12">
    <source>
        <dbReference type="Proteomes" id="UP000218113"/>
    </source>
</evidence>
<evidence type="ECO:0000313" key="11">
    <source>
        <dbReference type="EMBL" id="PCI29673.1"/>
    </source>
</evidence>
<organism evidence="11 12">
    <name type="scientific">SAR324 cluster bacterium</name>
    <dbReference type="NCBI Taxonomy" id="2024889"/>
    <lineage>
        <taxon>Bacteria</taxon>
        <taxon>Deltaproteobacteria</taxon>
        <taxon>SAR324 cluster</taxon>
    </lineage>
</organism>
<keyword evidence="6" id="KW-0680">Restriction system</keyword>
<evidence type="ECO:0000256" key="2">
    <source>
        <dbReference type="ARBA" id="ARBA00011900"/>
    </source>
</evidence>
<dbReference type="PANTHER" id="PTHR33841:SF5">
    <property type="entry name" value="DNA METHYLASE (MODIFICATION METHYLASE) (METHYLTRANSFERASE)-RELATED"/>
    <property type="match status" value="1"/>
</dbReference>
<evidence type="ECO:0000256" key="1">
    <source>
        <dbReference type="ARBA" id="ARBA00006594"/>
    </source>
</evidence>
<evidence type="ECO:0000256" key="3">
    <source>
        <dbReference type="ARBA" id="ARBA00022603"/>
    </source>
</evidence>
<evidence type="ECO:0000256" key="6">
    <source>
        <dbReference type="ARBA" id="ARBA00022747"/>
    </source>
</evidence>
<dbReference type="PANTHER" id="PTHR33841">
    <property type="entry name" value="DNA METHYLTRANSFERASE YEEA-RELATED"/>
    <property type="match status" value="1"/>
</dbReference>
<dbReference type="SUPFAM" id="SSF53335">
    <property type="entry name" value="S-adenosyl-L-methionine-dependent methyltransferases"/>
    <property type="match status" value="1"/>
</dbReference>
<dbReference type="GO" id="GO:0003677">
    <property type="term" value="F:DNA binding"/>
    <property type="evidence" value="ECO:0007669"/>
    <property type="project" value="UniProtKB-KW"/>
</dbReference>
<comment type="similarity">
    <text evidence="1">Belongs to the N(4)/N(6)-methyltransferase family.</text>
</comment>
<keyword evidence="4" id="KW-0808">Transferase</keyword>
<evidence type="ECO:0000256" key="5">
    <source>
        <dbReference type="ARBA" id="ARBA00022691"/>
    </source>
</evidence>
<dbReference type="GO" id="GO:0009307">
    <property type="term" value="P:DNA restriction-modification system"/>
    <property type="evidence" value="ECO:0007669"/>
    <property type="project" value="UniProtKB-KW"/>
</dbReference>
<dbReference type="EC" id="2.1.1.72" evidence="2"/>
<evidence type="ECO:0000256" key="7">
    <source>
        <dbReference type="ARBA" id="ARBA00023125"/>
    </source>
</evidence>
<dbReference type="GO" id="GO:0032259">
    <property type="term" value="P:methylation"/>
    <property type="evidence" value="ECO:0007669"/>
    <property type="project" value="UniProtKB-KW"/>
</dbReference>
<evidence type="ECO:0000256" key="4">
    <source>
        <dbReference type="ARBA" id="ARBA00022679"/>
    </source>
</evidence>
<dbReference type="EMBL" id="NVSR01000011">
    <property type="protein sequence ID" value="PCI29673.1"/>
    <property type="molecule type" value="Genomic_DNA"/>
</dbReference>
<dbReference type="Pfam" id="PF12950">
    <property type="entry name" value="TaqI_C"/>
    <property type="match status" value="1"/>
</dbReference>
<dbReference type="InterPro" id="IPR002052">
    <property type="entry name" value="DNA_methylase_N6_adenine_CS"/>
</dbReference>
<name>A0A2A4T7Y7_9DELT</name>
<gene>
    <name evidence="11" type="ORF">COB67_03450</name>
</gene>
<dbReference type="InterPro" id="IPR029063">
    <property type="entry name" value="SAM-dependent_MTases_sf"/>
</dbReference>
<dbReference type="PROSITE" id="PS00092">
    <property type="entry name" value="N6_MTASE"/>
    <property type="match status" value="1"/>
</dbReference>
<dbReference type="Gene3D" id="3.40.50.150">
    <property type="entry name" value="Vaccinia Virus protein VP39"/>
    <property type="match status" value="1"/>
</dbReference>
<protein>
    <recommendedName>
        <fullName evidence="2">site-specific DNA-methyltransferase (adenine-specific)</fullName>
        <ecNumber evidence="2">2.1.1.72</ecNumber>
    </recommendedName>
</protein>
<keyword evidence="7" id="KW-0238">DNA-binding</keyword>
<dbReference type="Proteomes" id="UP000218113">
    <property type="component" value="Unassembled WGS sequence"/>
</dbReference>
<dbReference type="PRINTS" id="PR00507">
    <property type="entry name" value="N12N6MTFRASE"/>
</dbReference>
<feature type="domain" description="Type II methyltransferase M.TaqI-like" evidence="9">
    <location>
        <begin position="124"/>
        <end position="236"/>
    </location>
</feature>
<dbReference type="InterPro" id="IPR025931">
    <property type="entry name" value="TaqI_C"/>
</dbReference>
<keyword evidence="3" id="KW-0489">Methyltransferase</keyword>
<dbReference type="AlphaFoldDB" id="A0A2A4T7Y7"/>
<dbReference type="CDD" id="cd02440">
    <property type="entry name" value="AdoMet_MTases"/>
    <property type="match status" value="1"/>
</dbReference>